<reference evidence="2 3" key="1">
    <citation type="submission" date="2015-03" db="EMBL/GenBank/DDBJ databases">
        <title>Genome assembly of Sandaracinus amylolyticus DSM 53668.</title>
        <authorList>
            <person name="Sharma G."/>
            <person name="Subramanian S."/>
        </authorList>
    </citation>
    <scope>NUCLEOTIDE SEQUENCE [LARGE SCALE GENOMIC DNA]</scope>
    <source>
        <strain evidence="2 3">DSM 53668</strain>
    </source>
</reference>
<organism evidence="2 3">
    <name type="scientific">Sandaracinus amylolyticus</name>
    <dbReference type="NCBI Taxonomy" id="927083"/>
    <lineage>
        <taxon>Bacteria</taxon>
        <taxon>Pseudomonadati</taxon>
        <taxon>Myxococcota</taxon>
        <taxon>Polyangia</taxon>
        <taxon>Polyangiales</taxon>
        <taxon>Sandaracinaceae</taxon>
        <taxon>Sandaracinus</taxon>
    </lineage>
</organism>
<dbReference type="STRING" id="927083.DB32_004274"/>
<feature type="region of interest" description="Disordered" evidence="1">
    <location>
        <begin position="1"/>
        <end position="22"/>
    </location>
</feature>
<dbReference type="KEGG" id="samy:DB32_004274"/>
<evidence type="ECO:0000256" key="1">
    <source>
        <dbReference type="SAM" id="MobiDB-lite"/>
    </source>
</evidence>
<dbReference type="EMBL" id="CP011125">
    <property type="protein sequence ID" value="AKF07125.1"/>
    <property type="molecule type" value="Genomic_DNA"/>
</dbReference>
<evidence type="ECO:0000313" key="3">
    <source>
        <dbReference type="Proteomes" id="UP000034883"/>
    </source>
</evidence>
<dbReference type="Pfam" id="PF05932">
    <property type="entry name" value="CesT"/>
    <property type="match status" value="1"/>
</dbReference>
<protein>
    <submittedName>
        <fullName evidence="2">Uncharacterized protein</fullName>
    </submittedName>
</protein>
<dbReference type="CDD" id="cd17036">
    <property type="entry name" value="T3SC_YbjN-like_1"/>
    <property type="match status" value="1"/>
</dbReference>
<dbReference type="GO" id="GO:0030254">
    <property type="term" value="P:protein secretion by the type III secretion system"/>
    <property type="evidence" value="ECO:0007669"/>
    <property type="project" value="InterPro"/>
</dbReference>
<keyword evidence="3" id="KW-1185">Reference proteome</keyword>
<sequence length="165" mass="18761">MIASQESDDVSETPTYQDRQTGRVYRDATEMVNDYLRRFGTAVGVELDPLDGDGYTDVRRGSATVGINVLHEHGILLFLSRIMDIPRETAGGREAFYRRLLELNFLVTSDAAFAIDKDKDAVYLRALRRLSGLDYEEFEDLLHTMASVADEWDDRLTQIFGTERS</sequence>
<feature type="compositionally biased region" description="Acidic residues" evidence="1">
    <location>
        <begin position="1"/>
        <end position="11"/>
    </location>
</feature>
<dbReference type="AlphaFoldDB" id="A0A0F6W4A4"/>
<dbReference type="InterPro" id="IPR010261">
    <property type="entry name" value="Tir_chaperone"/>
</dbReference>
<gene>
    <name evidence="2" type="ORF">DB32_004274</name>
</gene>
<accession>A0A0F6W4A4</accession>
<proteinExistence type="predicted"/>
<evidence type="ECO:0000313" key="2">
    <source>
        <dbReference type="EMBL" id="AKF07125.1"/>
    </source>
</evidence>
<dbReference type="Gene3D" id="3.30.1460.10">
    <property type="match status" value="1"/>
</dbReference>
<dbReference type="Proteomes" id="UP000034883">
    <property type="component" value="Chromosome"/>
</dbReference>
<dbReference type="SUPFAM" id="SSF69635">
    <property type="entry name" value="Type III secretory system chaperone-like"/>
    <property type="match status" value="1"/>
</dbReference>
<name>A0A0F6W4A4_9BACT</name>